<keyword evidence="3" id="KW-1185">Reference proteome</keyword>
<feature type="region of interest" description="Disordered" evidence="1">
    <location>
        <begin position="18"/>
        <end position="62"/>
    </location>
</feature>
<evidence type="ECO:0000256" key="1">
    <source>
        <dbReference type="SAM" id="MobiDB-lite"/>
    </source>
</evidence>
<accession>A0A1R1XE57</accession>
<protein>
    <submittedName>
        <fullName evidence="2">Uncharacterized protein</fullName>
    </submittedName>
</protein>
<feature type="compositionally biased region" description="Basic and acidic residues" evidence="1">
    <location>
        <begin position="18"/>
        <end position="41"/>
    </location>
</feature>
<reference evidence="3" key="1">
    <citation type="submission" date="2017-01" db="EMBL/GenBank/DDBJ databases">
        <authorList>
            <person name="Wang Y."/>
            <person name="White M."/>
            <person name="Kvist S."/>
            <person name="Moncalvo J.-M."/>
        </authorList>
    </citation>
    <scope>NUCLEOTIDE SEQUENCE [LARGE SCALE GENOMIC DNA]</scope>
    <source>
        <strain evidence="3">ID-206-W2</strain>
    </source>
</reference>
<sequence>MNKGKTYDTLMKEIEDISKEKEEGLRRVEDQGPETKYKTKNLEPMAVTSAPVSTPETKNKEKSEIAELKDAFKSWVLLNKSKPTPQEQPVEARFWCHSGKFSVGNTLRQCRMSRRSTGFHTEFCEADQGGRLDQNTNEGQGSGRQKNENSFDPSYILMRFEKHDLPILIDTGASYYLINKELVLLGMNGCKSLKFRLYYDKNILSYRGNSHRGLVQLHSRDTIYDKLVDWMSEDKWSEYDTKDEEGDYSQDEIVPMYYASLESEIKGIEKSEVEELTSPAKIKDSIPAPVKLLVEKYRNLFSIDEFSHPKIKDAVFEITLPAYTSPPPCYLRRYSQKEK</sequence>
<feature type="region of interest" description="Disordered" evidence="1">
    <location>
        <begin position="129"/>
        <end position="149"/>
    </location>
</feature>
<evidence type="ECO:0000313" key="3">
    <source>
        <dbReference type="Proteomes" id="UP000187429"/>
    </source>
</evidence>
<dbReference type="AlphaFoldDB" id="A0A1R1XE57"/>
<name>A0A1R1XE57_9FUNG</name>
<dbReference type="EMBL" id="LSSM01005334">
    <property type="protein sequence ID" value="OMJ12898.1"/>
    <property type="molecule type" value="Genomic_DNA"/>
</dbReference>
<comment type="caution">
    <text evidence="2">The sequence shown here is derived from an EMBL/GenBank/DDBJ whole genome shotgun (WGS) entry which is preliminary data.</text>
</comment>
<organism evidence="2 3">
    <name type="scientific">Smittium culicis</name>
    <dbReference type="NCBI Taxonomy" id="133412"/>
    <lineage>
        <taxon>Eukaryota</taxon>
        <taxon>Fungi</taxon>
        <taxon>Fungi incertae sedis</taxon>
        <taxon>Zoopagomycota</taxon>
        <taxon>Kickxellomycotina</taxon>
        <taxon>Harpellomycetes</taxon>
        <taxon>Harpellales</taxon>
        <taxon>Legeriomycetaceae</taxon>
        <taxon>Smittium</taxon>
    </lineage>
</organism>
<proteinExistence type="predicted"/>
<dbReference type="Proteomes" id="UP000187429">
    <property type="component" value="Unassembled WGS sequence"/>
</dbReference>
<evidence type="ECO:0000313" key="2">
    <source>
        <dbReference type="EMBL" id="OMJ12898.1"/>
    </source>
</evidence>
<gene>
    <name evidence="2" type="ORF">AYI69_g9221</name>
</gene>